<dbReference type="AlphaFoldDB" id="A0A2I0JUE4"/>
<protein>
    <submittedName>
        <fullName evidence="1">Uncharacterized protein</fullName>
    </submittedName>
</protein>
<evidence type="ECO:0000313" key="2">
    <source>
        <dbReference type="Proteomes" id="UP000233551"/>
    </source>
</evidence>
<accession>A0A2I0JUE4</accession>
<evidence type="ECO:0000313" key="1">
    <source>
        <dbReference type="EMBL" id="PKI59882.1"/>
    </source>
</evidence>
<dbReference type="Proteomes" id="UP000233551">
    <property type="component" value="Unassembled WGS sequence"/>
</dbReference>
<organism evidence="1 2">
    <name type="scientific">Punica granatum</name>
    <name type="common">Pomegranate</name>
    <dbReference type="NCBI Taxonomy" id="22663"/>
    <lineage>
        <taxon>Eukaryota</taxon>
        <taxon>Viridiplantae</taxon>
        <taxon>Streptophyta</taxon>
        <taxon>Embryophyta</taxon>
        <taxon>Tracheophyta</taxon>
        <taxon>Spermatophyta</taxon>
        <taxon>Magnoliopsida</taxon>
        <taxon>eudicotyledons</taxon>
        <taxon>Gunneridae</taxon>
        <taxon>Pentapetalae</taxon>
        <taxon>rosids</taxon>
        <taxon>malvids</taxon>
        <taxon>Myrtales</taxon>
        <taxon>Lythraceae</taxon>
        <taxon>Punica</taxon>
    </lineage>
</organism>
<gene>
    <name evidence="1" type="ORF">CRG98_019764</name>
</gene>
<name>A0A2I0JUE4_PUNGR</name>
<dbReference type="EMBL" id="PGOL01001229">
    <property type="protein sequence ID" value="PKI59882.1"/>
    <property type="molecule type" value="Genomic_DNA"/>
</dbReference>
<sequence length="140" mass="15161">MDDFELRKLRTESGFIGYLQQEWESEIAWEITQGIPKVDDDYSIEEMAANNFNLSAADSSANYGHHEAGVADEANTTVIAAIEKHCSMAREVAASATIVTCSFILDTTATIDYATFADDAVLATEAYMTTAVAAIVVALH</sequence>
<comment type="caution">
    <text evidence="1">The sequence shown here is derived from an EMBL/GenBank/DDBJ whole genome shotgun (WGS) entry which is preliminary data.</text>
</comment>
<keyword evidence="2" id="KW-1185">Reference proteome</keyword>
<proteinExistence type="predicted"/>
<reference evidence="1 2" key="1">
    <citation type="submission" date="2017-11" db="EMBL/GenBank/DDBJ databases">
        <title>De-novo sequencing of pomegranate (Punica granatum L.) genome.</title>
        <authorList>
            <person name="Akparov Z."/>
            <person name="Amiraslanov A."/>
            <person name="Hajiyeva S."/>
            <person name="Abbasov M."/>
            <person name="Kaur K."/>
            <person name="Hamwieh A."/>
            <person name="Solovyev V."/>
            <person name="Salamov A."/>
            <person name="Braich B."/>
            <person name="Kosarev P."/>
            <person name="Mahmoud A."/>
            <person name="Hajiyev E."/>
            <person name="Babayeva S."/>
            <person name="Izzatullayeva V."/>
            <person name="Mammadov A."/>
            <person name="Mammadov A."/>
            <person name="Sharifova S."/>
            <person name="Ojaghi J."/>
            <person name="Eynullazada K."/>
            <person name="Bayramov B."/>
            <person name="Abdulazimova A."/>
            <person name="Shahmuradov I."/>
        </authorList>
    </citation>
    <scope>NUCLEOTIDE SEQUENCE [LARGE SCALE GENOMIC DNA]</scope>
    <source>
        <strain evidence="2">cv. AG2017</strain>
        <tissue evidence="1">Leaf</tissue>
    </source>
</reference>